<keyword evidence="1" id="KW-0472">Membrane</keyword>
<keyword evidence="1" id="KW-1133">Transmembrane helix</keyword>
<protein>
    <submittedName>
        <fullName evidence="2">Uncharacterized protein</fullName>
    </submittedName>
</protein>
<evidence type="ECO:0000313" key="2">
    <source>
        <dbReference type="EMBL" id="KAK7324765.1"/>
    </source>
</evidence>
<proteinExistence type="predicted"/>
<dbReference type="Proteomes" id="UP001367508">
    <property type="component" value="Unassembled WGS sequence"/>
</dbReference>
<comment type="caution">
    <text evidence="2">The sequence shown here is derived from an EMBL/GenBank/DDBJ whole genome shotgun (WGS) entry which is preliminary data.</text>
</comment>
<dbReference type="EMBL" id="JAYMYQ010000006">
    <property type="protein sequence ID" value="KAK7324765.1"/>
    <property type="molecule type" value="Genomic_DNA"/>
</dbReference>
<organism evidence="2 3">
    <name type="scientific">Canavalia gladiata</name>
    <name type="common">Sword bean</name>
    <name type="synonym">Dolichos gladiatus</name>
    <dbReference type="NCBI Taxonomy" id="3824"/>
    <lineage>
        <taxon>Eukaryota</taxon>
        <taxon>Viridiplantae</taxon>
        <taxon>Streptophyta</taxon>
        <taxon>Embryophyta</taxon>
        <taxon>Tracheophyta</taxon>
        <taxon>Spermatophyta</taxon>
        <taxon>Magnoliopsida</taxon>
        <taxon>eudicotyledons</taxon>
        <taxon>Gunneridae</taxon>
        <taxon>Pentapetalae</taxon>
        <taxon>rosids</taxon>
        <taxon>fabids</taxon>
        <taxon>Fabales</taxon>
        <taxon>Fabaceae</taxon>
        <taxon>Papilionoideae</taxon>
        <taxon>50 kb inversion clade</taxon>
        <taxon>NPAAA clade</taxon>
        <taxon>indigoferoid/millettioid clade</taxon>
        <taxon>Phaseoleae</taxon>
        <taxon>Canavalia</taxon>
    </lineage>
</organism>
<evidence type="ECO:0000313" key="3">
    <source>
        <dbReference type="Proteomes" id="UP001367508"/>
    </source>
</evidence>
<gene>
    <name evidence="2" type="ORF">VNO77_28597</name>
</gene>
<accession>A0AAN9KVN5</accession>
<name>A0AAN9KVN5_CANGL</name>
<evidence type="ECO:0000256" key="1">
    <source>
        <dbReference type="SAM" id="Phobius"/>
    </source>
</evidence>
<keyword evidence="1" id="KW-0812">Transmembrane</keyword>
<feature type="transmembrane region" description="Helical" evidence="1">
    <location>
        <begin position="27"/>
        <end position="51"/>
    </location>
</feature>
<keyword evidence="3" id="KW-1185">Reference proteome</keyword>
<sequence length="148" mass="16278">MMREGGREVGWVPVRCKVAERESETAVTVFVVSALLLLVAVSAAIPFVLFCHHLRHLSLFLSAQTTVACQHHGVSSNGYDLQSHANRTTTLLLGKEGYMWNFGGNRQSRHVPQISTTPAEASSADSRHVSSSLLALIFRSNRGQDYKL</sequence>
<dbReference type="AlphaFoldDB" id="A0AAN9KVN5"/>
<reference evidence="2 3" key="1">
    <citation type="submission" date="2024-01" db="EMBL/GenBank/DDBJ databases">
        <title>The genomes of 5 underutilized Papilionoideae crops provide insights into root nodulation and disease resistanc.</title>
        <authorList>
            <person name="Jiang F."/>
        </authorList>
    </citation>
    <scope>NUCLEOTIDE SEQUENCE [LARGE SCALE GENOMIC DNA]</scope>
    <source>
        <strain evidence="2">LVBAO_FW01</strain>
        <tissue evidence="2">Leaves</tissue>
    </source>
</reference>